<comment type="caution">
    <text evidence="2">The sequence shown here is derived from an EMBL/GenBank/DDBJ whole genome shotgun (WGS) entry which is preliminary data.</text>
</comment>
<dbReference type="AlphaFoldDB" id="A0AA40KQ79"/>
<evidence type="ECO:0000313" key="3">
    <source>
        <dbReference type="Proteomes" id="UP001177670"/>
    </source>
</evidence>
<evidence type="ECO:0000256" key="1">
    <source>
        <dbReference type="SAM" id="MobiDB-lite"/>
    </source>
</evidence>
<protein>
    <submittedName>
        <fullName evidence="2">Uncharacterized protein</fullName>
    </submittedName>
</protein>
<name>A0AA40KQ79_9HYME</name>
<dbReference type="Proteomes" id="UP001177670">
    <property type="component" value="Unassembled WGS sequence"/>
</dbReference>
<accession>A0AA40KQ79</accession>
<organism evidence="2 3">
    <name type="scientific">Melipona bicolor</name>
    <dbReference type="NCBI Taxonomy" id="60889"/>
    <lineage>
        <taxon>Eukaryota</taxon>
        <taxon>Metazoa</taxon>
        <taxon>Ecdysozoa</taxon>
        <taxon>Arthropoda</taxon>
        <taxon>Hexapoda</taxon>
        <taxon>Insecta</taxon>
        <taxon>Pterygota</taxon>
        <taxon>Neoptera</taxon>
        <taxon>Endopterygota</taxon>
        <taxon>Hymenoptera</taxon>
        <taxon>Apocrita</taxon>
        <taxon>Aculeata</taxon>
        <taxon>Apoidea</taxon>
        <taxon>Anthophila</taxon>
        <taxon>Apidae</taxon>
        <taxon>Melipona</taxon>
    </lineage>
</organism>
<feature type="compositionally biased region" description="Gly residues" evidence="1">
    <location>
        <begin position="1"/>
        <end position="10"/>
    </location>
</feature>
<proteinExistence type="predicted"/>
<dbReference type="EMBL" id="JAHYIQ010000010">
    <property type="protein sequence ID" value="KAK1128624.1"/>
    <property type="molecule type" value="Genomic_DNA"/>
</dbReference>
<evidence type="ECO:0000313" key="2">
    <source>
        <dbReference type="EMBL" id="KAK1128624.1"/>
    </source>
</evidence>
<feature type="compositionally biased region" description="Basic and acidic residues" evidence="1">
    <location>
        <begin position="21"/>
        <end position="56"/>
    </location>
</feature>
<keyword evidence="3" id="KW-1185">Reference proteome</keyword>
<gene>
    <name evidence="2" type="ORF">K0M31_003082</name>
</gene>
<reference evidence="2" key="1">
    <citation type="submission" date="2021-10" db="EMBL/GenBank/DDBJ databases">
        <title>Melipona bicolor Genome sequencing and assembly.</title>
        <authorList>
            <person name="Araujo N.S."/>
            <person name="Arias M.C."/>
        </authorList>
    </citation>
    <scope>NUCLEOTIDE SEQUENCE</scope>
    <source>
        <strain evidence="2">USP_2M_L1-L4_2017</strain>
        <tissue evidence="2">Whole body</tissue>
    </source>
</reference>
<feature type="compositionally biased region" description="Gly residues" evidence="1">
    <location>
        <begin position="59"/>
        <end position="69"/>
    </location>
</feature>
<feature type="region of interest" description="Disordered" evidence="1">
    <location>
        <begin position="1"/>
        <end position="75"/>
    </location>
</feature>
<sequence length="110" mass="11967">MKRGGRGGGWLKSTSRKATKTGKEARKERRTERVEEDEMKVGEERERGGSEVEREAGSYGCGDGDGTGVGASESLEGFPRLSDRYRTVGDKNQAWAANNNTLPSTLLFPA</sequence>